<keyword evidence="1" id="KW-1133">Transmembrane helix</keyword>
<dbReference type="EMBL" id="JAIHNG010000047">
    <property type="protein sequence ID" value="KAI5964480.1"/>
    <property type="molecule type" value="Genomic_DNA"/>
</dbReference>
<accession>A0AAD5G0A6</accession>
<sequence>MAHIFNHPDSLSPAAAAVAAAGAGSGAKFNPRYCRSVFCLLFCAAVLIAGVFIHKKVKAKKSKQRF</sequence>
<evidence type="ECO:0000313" key="3">
    <source>
        <dbReference type="Proteomes" id="UP001204833"/>
    </source>
</evidence>
<dbReference type="GeneID" id="76149031"/>
<dbReference type="RefSeq" id="XP_051610487.1">
    <property type="nucleotide sequence ID" value="XM_051755497.1"/>
</dbReference>
<gene>
    <name evidence="2" type="ORF">KGF57_000972</name>
</gene>
<organism evidence="2 3">
    <name type="scientific">Candida theae</name>
    <dbReference type="NCBI Taxonomy" id="1198502"/>
    <lineage>
        <taxon>Eukaryota</taxon>
        <taxon>Fungi</taxon>
        <taxon>Dikarya</taxon>
        <taxon>Ascomycota</taxon>
        <taxon>Saccharomycotina</taxon>
        <taxon>Pichiomycetes</taxon>
        <taxon>Debaryomycetaceae</taxon>
        <taxon>Candida/Lodderomyces clade</taxon>
        <taxon>Candida</taxon>
    </lineage>
</organism>
<keyword evidence="3" id="KW-1185">Reference proteome</keyword>
<evidence type="ECO:0000256" key="1">
    <source>
        <dbReference type="SAM" id="Phobius"/>
    </source>
</evidence>
<feature type="transmembrane region" description="Helical" evidence="1">
    <location>
        <begin position="36"/>
        <end position="53"/>
    </location>
</feature>
<name>A0AAD5G0A6_9ASCO</name>
<proteinExistence type="predicted"/>
<comment type="caution">
    <text evidence="2">The sequence shown here is derived from an EMBL/GenBank/DDBJ whole genome shotgun (WGS) entry which is preliminary data.</text>
</comment>
<keyword evidence="1" id="KW-0472">Membrane</keyword>
<keyword evidence="1" id="KW-0812">Transmembrane</keyword>
<reference evidence="2 3" key="1">
    <citation type="journal article" date="2022" name="DNA Res.">
        <title>Genome analysis of five recently described species of the CUG-Ser clade uncovers Candida theae as a new hybrid lineage with pathogenic potential in the Candida parapsilosis species complex.</title>
        <authorList>
            <person name="Mixao V."/>
            <person name="Del Olmo V."/>
            <person name="Hegedusova E."/>
            <person name="Saus E."/>
            <person name="Pryszcz L."/>
            <person name="Cillingova A."/>
            <person name="Nosek J."/>
            <person name="Gabaldon T."/>
        </authorList>
    </citation>
    <scope>NUCLEOTIDE SEQUENCE [LARGE SCALE GENOMIC DNA]</scope>
    <source>
        <strain evidence="2 3">CBS 12239</strain>
    </source>
</reference>
<evidence type="ECO:0000313" key="2">
    <source>
        <dbReference type="EMBL" id="KAI5964480.1"/>
    </source>
</evidence>
<dbReference type="AlphaFoldDB" id="A0AAD5G0A6"/>
<dbReference type="Proteomes" id="UP001204833">
    <property type="component" value="Unassembled WGS sequence"/>
</dbReference>
<protein>
    <submittedName>
        <fullName evidence="2">Uncharacterized protein</fullName>
    </submittedName>
</protein>